<dbReference type="PROSITE" id="PS01016">
    <property type="entry name" value="GLYCOPROTEASE"/>
    <property type="match status" value="1"/>
</dbReference>
<dbReference type="Proteomes" id="UP001221413">
    <property type="component" value="Unassembled WGS sequence"/>
</dbReference>
<dbReference type="SUPFAM" id="SSF53067">
    <property type="entry name" value="Actin-like ATPase domain"/>
    <property type="match status" value="2"/>
</dbReference>
<dbReference type="Pfam" id="PF11915">
    <property type="entry name" value="DUF3433"/>
    <property type="match status" value="1"/>
</dbReference>
<feature type="domain" description="Gcp-like" evidence="8">
    <location>
        <begin position="46"/>
        <end position="370"/>
    </location>
</feature>
<evidence type="ECO:0000259" key="8">
    <source>
        <dbReference type="Pfam" id="PF00814"/>
    </source>
</evidence>
<dbReference type="AlphaFoldDB" id="A0AAD6NHX6"/>
<dbReference type="PANTHER" id="PTHR11735">
    <property type="entry name" value="TRNA N6-ADENOSINE THREONYLCARBAMOYLTRANSFERASE"/>
    <property type="match status" value="1"/>
</dbReference>
<evidence type="ECO:0000256" key="4">
    <source>
        <dbReference type="ARBA" id="ARBA00022723"/>
    </source>
</evidence>
<dbReference type="PANTHER" id="PTHR11735:SF6">
    <property type="entry name" value="TRNA N6-ADENOSINE THREONYLCARBAMOYLTRANSFERASE, MITOCHONDRIAL"/>
    <property type="match status" value="1"/>
</dbReference>
<comment type="catalytic activity">
    <reaction evidence="6">
        <text>L-threonylcarbamoyladenylate + adenosine(37) in tRNA = N(6)-L-threonylcarbamoyladenosine(37) in tRNA + AMP + H(+)</text>
        <dbReference type="Rhea" id="RHEA:37059"/>
        <dbReference type="Rhea" id="RHEA-COMP:10162"/>
        <dbReference type="Rhea" id="RHEA-COMP:10163"/>
        <dbReference type="ChEBI" id="CHEBI:15378"/>
        <dbReference type="ChEBI" id="CHEBI:73682"/>
        <dbReference type="ChEBI" id="CHEBI:74411"/>
        <dbReference type="ChEBI" id="CHEBI:74418"/>
        <dbReference type="ChEBI" id="CHEBI:456215"/>
        <dbReference type="EC" id="2.3.1.234"/>
    </reaction>
</comment>
<dbReference type="InterPro" id="IPR017860">
    <property type="entry name" value="Peptidase_M22_CS"/>
</dbReference>
<evidence type="ECO:0000256" key="2">
    <source>
        <dbReference type="ARBA" id="ARBA00022679"/>
    </source>
</evidence>
<name>A0AAD6NHX6_DREDA</name>
<keyword evidence="7" id="KW-1133">Transmembrane helix</keyword>
<dbReference type="InterPro" id="IPR021840">
    <property type="entry name" value="DUF3433"/>
</dbReference>
<comment type="caution">
    <text evidence="9">The sequence shown here is derived from an EMBL/GenBank/DDBJ whole genome shotgun (WGS) entry which is preliminary data.</text>
</comment>
<proteinExistence type="predicted"/>
<dbReference type="GO" id="GO:0061711">
    <property type="term" value="F:tRNA N(6)-L-threonylcarbamoyladenine synthase activity"/>
    <property type="evidence" value="ECO:0007669"/>
    <property type="project" value="UniProtKB-EC"/>
</dbReference>
<dbReference type="GO" id="GO:0046872">
    <property type="term" value="F:metal ion binding"/>
    <property type="evidence" value="ECO:0007669"/>
    <property type="project" value="UniProtKB-KW"/>
</dbReference>
<gene>
    <name evidence="9" type="ORF">Dda_6871</name>
</gene>
<dbReference type="Gene3D" id="3.30.420.40">
    <property type="match status" value="3"/>
</dbReference>
<dbReference type="InterPro" id="IPR017861">
    <property type="entry name" value="KAE1/TsaD"/>
</dbReference>
<feature type="transmembrane region" description="Helical" evidence="7">
    <location>
        <begin position="502"/>
        <end position="521"/>
    </location>
</feature>
<keyword evidence="7" id="KW-0812">Transmembrane</keyword>
<sequence>MLRDADSPSLVLNLHGIDDSSVAILHVPEDGTPTLPFHGKVTADTRKFLGINPITAFQSHRRNLSPLLQSALPHLPDGRKPDIVAVTRGPGMISSLDVGLQTAKGLALAWDVPLVGVNHMQAHALTVRLCRALEGKGLDDPKYPFLSLLVSGGHTLIVVSRSLTDHEVLAETIDTAVGDCVDKVGRVVVPDELVKLKGDTNYGRLLEEFAFPEGSDSLYHASRKDVVGDKLEQQYGWRLPISLGGAKKWGHKGLMKFSFAGLRSSVDRIVDTRKAEKGDGWADIEERRALSKELMRRCWEHLASRLIMSLEMMRDKDVNIKTVVVSGGVASNRYLRDVLRQQLDFHELCNVELAFPPIEFCTDNAAMISWTGWEMYQAGYESTMNIAPFRKWSLQPLDETVHSIERDWEESAFGVLGDGGILFMKDMDDLPLVQFFAIQYLPTLVAVLYGICWSIVDLDSKRLEPFYDLSQPGGTTSDALFLEYQYQFSLFVPFRALARQHWAVFLSSTIFLTASIIITPLQSSLLTTVDEISTFQTYFNVSSQFRPLNGSDSALTPEFLFTEYTINNLNGSLPPFTDAGDSFLPVVPAQKSSQRLDLLSSSNWTVTGESYSLAVSCFEPSFVNVTSVTNRGQDNNGLITYTVFHEFQDGVCNSTQAISTKNQTLANAGFSYGYQWARPDVWCGFKNTTTIATFLKWNWTDDSVELKSVLCELKGVQGSEQEIVINATTHAIVERNSAKVSKDFFRRDEVDLVPFNTALFYRDAQEVLGSDVAVFADADINLADILFNKESLKDDFLNISILQKDTEKLYRHLFSLAASTSPAYLTPSSAIATGKITIQGQSVVVDRTFATVSDVFLGFILLMGIIMCAYSYQRRSFLHSDPDSLSATMAIISRSGLPSKFKGLDRASTKLLKSEMRGEKAMLGYAADASGALVYKLDGCDSSSLEMASRFSAEVVRPMIPAGFYFWTVNKAGLLRRQAHFLDAFAAAHANLSNHVNLPPWSVREHAFIPVKPIDTHGSENSYDFYDTYALGVSGSMDCRPIINGTNGESVHFNSNGTTSAIFHVPNIYPELESSATVQCGTVFGYKPPTLTKTSPYFHNVSFGRWPFPSLDNPGELYEDNSDLGHDKIILWRRESTQQEFNDTSTWFDSNQTASNNWATLTDSGGMKDATESGD</sequence>
<keyword evidence="10" id="KW-1185">Reference proteome</keyword>
<keyword evidence="7" id="KW-0472">Membrane</keyword>
<keyword evidence="2" id="KW-0808">Transferase</keyword>
<keyword evidence="4" id="KW-0479">Metal-binding</keyword>
<dbReference type="PRINTS" id="PR00789">
    <property type="entry name" value="OSIALOPTASE"/>
</dbReference>
<reference evidence="9" key="1">
    <citation type="submission" date="2023-01" db="EMBL/GenBank/DDBJ databases">
        <title>The chitinases involved in constricting ring structure development in the nematode-trapping fungus Drechslerella dactyloides.</title>
        <authorList>
            <person name="Wang R."/>
            <person name="Zhang L."/>
            <person name="Tang P."/>
            <person name="Li S."/>
            <person name="Liang L."/>
        </authorList>
    </citation>
    <scope>NUCLEOTIDE SEQUENCE</scope>
    <source>
        <strain evidence="9">YMF1.00031</strain>
    </source>
</reference>
<evidence type="ECO:0000256" key="3">
    <source>
        <dbReference type="ARBA" id="ARBA00022694"/>
    </source>
</evidence>
<evidence type="ECO:0000256" key="5">
    <source>
        <dbReference type="ARBA" id="ARBA00023315"/>
    </source>
</evidence>
<dbReference type="GO" id="GO:0005739">
    <property type="term" value="C:mitochondrion"/>
    <property type="evidence" value="ECO:0007669"/>
    <property type="project" value="TreeGrafter"/>
</dbReference>
<evidence type="ECO:0000313" key="9">
    <source>
        <dbReference type="EMBL" id="KAJ6258817.1"/>
    </source>
</evidence>
<dbReference type="Pfam" id="PF00814">
    <property type="entry name" value="TsaD"/>
    <property type="match status" value="1"/>
</dbReference>
<keyword evidence="3" id="KW-0819">tRNA processing</keyword>
<accession>A0AAD6NHX6</accession>
<dbReference type="InterPro" id="IPR043129">
    <property type="entry name" value="ATPase_NBD"/>
</dbReference>
<evidence type="ECO:0000256" key="1">
    <source>
        <dbReference type="ARBA" id="ARBA00012156"/>
    </source>
</evidence>
<organism evidence="9 10">
    <name type="scientific">Drechslerella dactyloides</name>
    <name type="common">Nematode-trapping fungus</name>
    <name type="synonym">Arthrobotrys dactyloides</name>
    <dbReference type="NCBI Taxonomy" id="74499"/>
    <lineage>
        <taxon>Eukaryota</taxon>
        <taxon>Fungi</taxon>
        <taxon>Dikarya</taxon>
        <taxon>Ascomycota</taxon>
        <taxon>Pezizomycotina</taxon>
        <taxon>Orbiliomycetes</taxon>
        <taxon>Orbiliales</taxon>
        <taxon>Orbiliaceae</taxon>
        <taxon>Drechslerella</taxon>
    </lineage>
</organism>
<dbReference type="EMBL" id="JAQGDS010000008">
    <property type="protein sequence ID" value="KAJ6258817.1"/>
    <property type="molecule type" value="Genomic_DNA"/>
</dbReference>
<dbReference type="InterPro" id="IPR000905">
    <property type="entry name" value="Gcp-like_dom"/>
</dbReference>
<keyword evidence="5" id="KW-0012">Acyltransferase</keyword>
<dbReference type="EC" id="2.3.1.234" evidence="1"/>
<feature type="transmembrane region" description="Helical" evidence="7">
    <location>
        <begin position="432"/>
        <end position="456"/>
    </location>
</feature>
<evidence type="ECO:0000313" key="10">
    <source>
        <dbReference type="Proteomes" id="UP001221413"/>
    </source>
</evidence>
<evidence type="ECO:0000256" key="7">
    <source>
        <dbReference type="SAM" id="Phobius"/>
    </source>
</evidence>
<dbReference type="GO" id="GO:0072670">
    <property type="term" value="P:mitochondrial tRNA threonylcarbamoyladenosine modification"/>
    <property type="evidence" value="ECO:0007669"/>
    <property type="project" value="TreeGrafter"/>
</dbReference>
<evidence type="ECO:0000256" key="6">
    <source>
        <dbReference type="ARBA" id="ARBA00048117"/>
    </source>
</evidence>
<protein>
    <recommendedName>
        <fullName evidence="1">N(6)-L-threonylcarbamoyladenine synthase</fullName>
        <ecNumber evidence="1">2.3.1.234</ecNumber>
    </recommendedName>
</protein>